<accession>A0A4Y2JJB0</accession>
<gene>
    <name evidence="1" type="ORF">AVEN_239937_1</name>
</gene>
<comment type="caution">
    <text evidence="1">The sequence shown here is derived from an EMBL/GenBank/DDBJ whole genome shotgun (WGS) entry which is preliminary data.</text>
</comment>
<reference evidence="1 2" key="1">
    <citation type="journal article" date="2019" name="Sci. Rep.">
        <title>Orb-weaving spider Araneus ventricosus genome elucidates the spidroin gene catalogue.</title>
        <authorList>
            <person name="Kono N."/>
            <person name="Nakamura H."/>
            <person name="Ohtoshi R."/>
            <person name="Moran D.A.P."/>
            <person name="Shinohara A."/>
            <person name="Yoshida Y."/>
            <person name="Fujiwara M."/>
            <person name="Mori M."/>
            <person name="Tomita M."/>
            <person name="Arakawa K."/>
        </authorList>
    </citation>
    <scope>NUCLEOTIDE SEQUENCE [LARGE SCALE GENOMIC DNA]</scope>
</reference>
<keyword evidence="2" id="KW-1185">Reference proteome</keyword>
<name>A0A4Y2JJB0_ARAVE</name>
<dbReference type="Proteomes" id="UP000499080">
    <property type="component" value="Unassembled WGS sequence"/>
</dbReference>
<sequence length="141" mass="16355">MAVFQLTSGENDLNEIHQYQMGRYISSNKAVWRILNFPIHERHPNVIHLSVHLENGQRVYFTTENAAQRAQAPQETTLTSFFRLCTEDEFACTLLYNQVPRLEQWEQDMATSKTRTGCTRTRRNKIQRGSRAGVHCASNQL</sequence>
<evidence type="ECO:0000313" key="2">
    <source>
        <dbReference type="Proteomes" id="UP000499080"/>
    </source>
</evidence>
<dbReference type="OrthoDB" id="8121869at2759"/>
<protein>
    <submittedName>
        <fullName evidence="1">Uncharacterized protein</fullName>
    </submittedName>
</protein>
<organism evidence="1 2">
    <name type="scientific">Araneus ventricosus</name>
    <name type="common">Orbweaver spider</name>
    <name type="synonym">Epeira ventricosa</name>
    <dbReference type="NCBI Taxonomy" id="182803"/>
    <lineage>
        <taxon>Eukaryota</taxon>
        <taxon>Metazoa</taxon>
        <taxon>Ecdysozoa</taxon>
        <taxon>Arthropoda</taxon>
        <taxon>Chelicerata</taxon>
        <taxon>Arachnida</taxon>
        <taxon>Araneae</taxon>
        <taxon>Araneomorphae</taxon>
        <taxon>Entelegynae</taxon>
        <taxon>Araneoidea</taxon>
        <taxon>Araneidae</taxon>
        <taxon>Araneus</taxon>
    </lineage>
</organism>
<evidence type="ECO:0000313" key="1">
    <source>
        <dbReference type="EMBL" id="GBM90190.1"/>
    </source>
</evidence>
<dbReference type="EMBL" id="BGPR01110804">
    <property type="protein sequence ID" value="GBM90190.1"/>
    <property type="molecule type" value="Genomic_DNA"/>
</dbReference>
<proteinExistence type="predicted"/>
<dbReference type="AlphaFoldDB" id="A0A4Y2JJB0"/>